<organism evidence="1 2">
    <name type="scientific">Paramuricea clavata</name>
    <name type="common">Red gorgonian</name>
    <name type="synonym">Violescent sea-whip</name>
    <dbReference type="NCBI Taxonomy" id="317549"/>
    <lineage>
        <taxon>Eukaryota</taxon>
        <taxon>Metazoa</taxon>
        <taxon>Cnidaria</taxon>
        <taxon>Anthozoa</taxon>
        <taxon>Octocorallia</taxon>
        <taxon>Malacalcyonacea</taxon>
        <taxon>Plexauridae</taxon>
        <taxon>Paramuricea</taxon>
    </lineage>
</organism>
<accession>A0A7D9HFH2</accession>
<proteinExistence type="predicted"/>
<dbReference type="OrthoDB" id="5960751at2759"/>
<comment type="caution">
    <text evidence="1">The sequence shown here is derived from an EMBL/GenBank/DDBJ whole genome shotgun (WGS) entry which is preliminary data.</text>
</comment>
<dbReference type="Proteomes" id="UP001152795">
    <property type="component" value="Unassembled WGS sequence"/>
</dbReference>
<dbReference type="AlphaFoldDB" id="A0A7D9HFH2"/>
<dbReference type="EMBL" id="CACRXK020000505">
    <property type="protein sequence ID" value="CAB3982478.1"/>
    <property type="molecule type" value="Genomic_DNA"/>
</dbReference>
<keyword evidence="2" id="KW-1185">Reference proteome</keyword>
<name>A0A7D9HFH2_PARCT</name>
<evidence type="ECO:0000313" key="2">
    <source>
        <dbReference type="Proteomes" id="UP001152795"/>
    </source>
</evidence>
<reference evidence="1" key="1">
    <citation type="submission" date="2020-04" db="EMBL/GenBank/DDBJ databases">
        <authorList>
            <person name="Alioto T."/>
            <person name="Alioto T."/>
            <person name="Gomez Garrido J."/>
        </authorList>
    </citation>
    <scope>NUCLEOTIDE SEQUENCE</scope>
    <source>
        <strain evidence="1">A484AB</strain>
    </source>
</reference>
<protein>
    <submittedName>
        <fullName evidence="1">Uncharacterized protein</fullName>
    </submittedName>
</protein>
<gene>
    <name evidence="1" type="ORF">PACLA_8A008976</name>
</gene>
<evidence type="ECO:0000313" key="1">
    <source>
        <dbReference type="EMBL" id="CAB3982478.1"/>
    </source>
</evidence>
<sequence>MFKFQNFMLSIRHWNRPSRCVFTLLTLLVFLLIMLRKFEGITWFVKFSAEGNYPPETLEATMNKKDYNSLYSVVETVNPAIAWQSLVLNILPSSSSNVKIGMSTFWGRATNELEIIALNIQHISNDIYKAEFKPSFGGLYKVDIYLTYVNGEQFEYYARHVRSRMVNVTGSPFLVLVQSRPRPENVTRYCSQSESGTAQGRWVKCGSLSGIERCGGWQLIPKFDFDGRHGYFWLPYSCQLHYYNNNEMKTCLAKNGYERIVFTGDSHSRFRTYHWATRLYGACKKCGKNHVKTVFDHVPKMEWIFDARGTRWPATFPKSVRRPNEIYVHPKTRRSHFSYSFPNSTLNGDLYFMNFGHWLLREMTFKKYMAEKVVAYLQGVTLMNSTRWISHSKKGIAKDVNLLDHRRRVSNSKAKRKRFLWVNSLSLKWREDKHVTNWTMTPSPSTIGYLNSFLDQAMRDAGIQVVDAFQISNPRLSAVHDATHYAKLFPDGICAGVVENTVTNVILNALCNE</sequence>